<evidence type="ECO:0000313" key="4">
    <source>
        <dbReference type="EMBL" id="MPL79601.1"/>
    </source>
</evidence>
<reference evidence="4" key="1">
    <citation type="submission" date="2019-08" db="EMBL/GenBank/DDBJ databases">
        <authorList>
            <person name="Kucharzyk K."/>
            <person name="Murdoch R.W."/>
            <person name="Higgins S."/>
            <person name="Loffler F."/>
        </authorList>
    </citation>
    <scope>NUCLEOTIDE SEQUENCE</scope>
</reference>
<organism evidence="4">
    <name type="scientific">bioreactor metagenome</name>
    <dbReference type="NCBI Taxonomy" id="1076179"/>
    <lineage>
        <taxon>unclassified sequences</taxon>
        <taxon>metagenomes</taxon>
        <taxon>ecological metagenomes</taxon>
    </lineage>
</organism>
<dbReference type="InterPro" id="IPR050065">
    <property type="entry name" value="GlmU-like"/>
</dbReference>
<comment type="caution">
    <text evidence="4">The sequence shown here is derived from an EMBL/GenBank/DDBJ whole genome shotgun (WGS) entry which is preliminary data.</text>
</comment>
<dbReference type="AlphaFoldDB" id="A0A644UL28"/>
<dbReference type="InterPro" id="IPR005835">
    <property type="entry name" value="NTP_transferase_dom"/>
</dbReference>
<dbReference type="SUPFAM" id="SSF53448">
    <property type="entry name" value="Nucleotide-diphospho-sugar transferases"/>
    <property type="match status" value="1"/>
</dbReference>
<dbReference type="PANTHER" id="PTHR43584">
    <property type="entry name" value="NUCLEOTIDYL TRANSFERASE"/>
    <property type="match status" value="1"/>
</dbReference>
<dbReference type="PANTHER" id="PTHR43584:SF8">
    <property type="entry name" value="N-ACETYLMURAMATE ALPHA-1-PHOSPHATE URIDYLYLTRANSFERASE"/>
    <property type="match status" value="1"/>
</dbReference>
<protein>
    <submittedName>
        <fullName evidence="4">N-acetylmuramate alpha-1-phosphate uridylyltransferase</fullName>
        <ecNumber evidence="4">2.7.7.-</ecNumber>
    </submittedName>
</protein>
<accession>A0A644UL28</accession>
<evidence type="ECO:0000259" key="3">
    <source>
        <dbReference type="Pfam" id="PF00483"/>
    </source>
</evidence>
<dbReference type="Gene3D" id="3.90.550.10">
    <property type="entry name" value="Spore Coat Polysaccharide Biosynthesis Protein SpsA, Chain A"/>
    <property type="match status" value="1"/>
</dbReference>
<feature type="domain" description="Nucleotidyl transferase" evidence="3">
    <location>
        <begin position="4"/>
        <end position="139"/>
    </location>
</feature>
<evidence type="ECO:0000256" key="2">
    <source>
        <dbReference type="ARBA" id="ARBA00022695"/>
    </source>
</evidence>
<proteinExistence type="predicted"/>
<name>A0A644UL28_9ZZZZ</name>
<dbReference type="EC" id="2.7.7.-" evidence="4"/>
<dbReference type="InterPro" id="IPR029044">
    <property type="entry name" value="Nucleotide-diphossugar_trans"/>
</dbReference>
<keyword evidence="2 4" id="KW-0548">Nucleotidyltransferase</keyword>
<dbReference type="EMBL" id="VSSQ01000128">
    <property type="protein sequence ID" value="MPL79601.1"/>
    <property type="molecule type" value="Genomic_DNA"/>
</dbReference>
<evidence type="ECO:0000256" key="1">
    <source>
        <dbReference type="ARBA" id="ARBA00022679"/>
    </source>
</evidence>
<sequence length="238" mass="27035">MFQAFILAAGLGTRLKPLTDSLPKALVEVNGVSLLEHNINKLISFGCKHIVVNVHHFSEKIIEHIANKNYNADIFISDETNQLLDTGGALLNAKNYFDFSKDILVHNVDILSKIDFNDFYNHHKTENNLATLTVSQRQTSRYLLFDKNNKLCGWENTKTNEKIISNNSTELIPFGFSGIQIIKPDLIDLIENKGAFPIIPEYLKLSTSYPIYSYIHSQDIWVDVGKIEAIEKAQRLLE</sequence>
<keyword evidence="1 4" id="KW-0808">Transferase</keyword>
<dbReference type="Pfam" id="PF00483">
    <property type="entry name" value="NTP_transferase"/>
    <property type="match status" value="1"/>
</dbReference>
<dbReference type="GO" id="GO:0016779">
    <property type="term" value="F:nucleotidyltransferase activity"/>
    <property type="evidence" value="ECO:0007669"/>
    <property type="project" value="UniProtKB-KW"/>
</dbReference>
<gene>
    <name evidence="4" type="primary">murU_4</name>
    <name evidence="4" type="ORF">SDC9_25485</name>
</gene>